<proteinExistence type="predicted"/>
<name>A0ABV6MEK9_9ACTN</name>
<reference evidence="1 2" key="1">
    <citation type="submission" date="2024-09" db="EMBL/GenBank/DDBJ databases">
        <authorList>
            <person name="Sun Q."/>
            <person name="Mori K."/>
        </authorList>
    </citation>
    <scope>NUCLEOTIDE SEQUENCE [LARGE SCALE GENOMIC DNA]</scope>
    <source>
        <strain evidence="1 2">TBRC 3947</strain>
    </source>
</reference>
<organism evidence="1 2">
    <name type="scientific">Phytohabitans kaempferiae</name>
    <dbReference type="NCBI Taxonomy" id="1620943"/>
    <lineage>
        <taxon>Bacteria</taxon>
        <taxon>Bacillati</taxon>
        <taxon>Actinomycetota</taxon>
        <taxon>Actinomycetes</taxon>
        <taxon>Micromonosporales</taxon>
        <taxon>Micromonosporaceae</taxon>
    </lineage>
</organism>
<protein>
    <submittedName>
        <fullName evidence="1">Helix-turn-helix domain-containing protein</fullName>
    </submittedName>
</protein>
<dbReference type="Pfam" id="PF13560">
    <property type="entry name" value="HTH_31"/>
    <property type="match status" value="1"/>
</dbReference>
<dbReference type="InterPro" id="IPR010982">
    <property type="entry name" value="Lambda_DNA-bd_dom_sf"/>
</dbReference>
<dbReference type="RefSeq" id="WP_377260127.1">
    <property type="nucleotide sequence ID" value="NZ_JBHLUH010000077.1"/>
</dbReference>
<keyword evidence="2" id="KW-1185">Reference proteome</keyword>
<evidence type="ECO:0000313" key="2">
    <source>
        <dbReference type="Proteomes" id="UP001589867"/>
    </source>
</evidence>
<sequence>MGGRAFEPLRIPAGFWGRDDVGQALRQRDFGALLRLVAKYAGASQTQIAIAVGATQGQVSTIMSGSRQITALDVTERILDGLGAPDDARMTFGLAPRVLPGDLDGELVTAAAFPSAIDEDGLDAVELANRVMATDVGAETLERLEAAVDGLAMAYATTPPEQLVPRTQRQLQYVVRLLDGRTTLDQHRRLLVAGGWLALLAATLRIDLRHRVAAGAYLGTARQMAEHAEHAEIQAWILETRAWEVLTVGDYRRAVDLSRQAQATAPRGSSAHIQATAQEGRAWARMGKASETRDALMRVEHLVSPLARPERPEHHYQYDPAKALSYTATTLAWVGDPGAEEYARAVIAELESAPDGVVRPRRAATARLDLGVALLAADKPDEAAAAATAAITSGRVVPSTWWRAAEILAGVEQAGIAEARALRDAFETYRPKVSTGR</sequence>
<dbReference type="SUPFAM" id="SSF47413">
    <property type="entry name" value="lambda repressor-like DNA-binding domains"/>
    <property type="match status" value="1"/>
</dbReference>
<comment type="caution">
    <text evidence="1">The sequence shown here is derived from an EMBL/GenBank/DDBJ whole genome shotgun (WGS) entry which is preliminary data.</text>
</comment>
<dbReference type="Proteomes" id="UP001589867">
    <property type="component" value="Unassembled WGS sequence"/>
</dbReference>
<evidence type="ECO:0000313" key="1">
    <source>
        <dbReference type="EMBL" id="MFC0533026.1"/>
    </source>
</evidence>
<dbReference type="InterPro" id="IPR011990">
    <property type="entry name" value="TPR-like_helical_dom_sf"/>
</dbReference>
<dbReference type="Gene3D" id="1.25.40.10">
    <property type="entry name" value="Tetratricopeptide repeat domain"/>
    <property type="match status" value="1"/>
</dbReference>
<accession>A0ABV6MEK9</accession>
<gene>
    <name evidence="1" type="ORF">ACFFIA_35980</name>
</gene>
<dbReference type="EMBL" id="JBHLUH010000077">
    <property type="protein sequence ID" value="MFC0533026.1"/>
    <property type="molecule type" value="Genomic_DNA"/>
</dbReference>